<sequence>MVATTASSSCLEGCPNEITESIVMTLELKDICSLRCASRLMKEKTTQDRFKSFFRTESVRLNEQSLLSFAANTRPGMLGCLVEELDLVGLVYNPVQLENILTTKTRTVTKRNGPMTMSTEERCGADELVKVQKDLDTLNEAKHSAEQLHNDGRDVELLAQTFENLKANGWSPLRKLRTLIKVFRDDAVTEIDPLEGGSYKLIWQKAAETLRTTLSALSNSGLAVDELDAFSEVHRCAVAANELSPIDTTNESLNSVLGKMTTFSIGISNRDIPKTEEQILEFERPVFPSFRTYKAQTPRDPTIMKAEADDEDNFTGLSNLLALSPNLETLDLHFYNLDSPPVETHNPKLFTRILETTTFSTLTALRLRGFHLHSQDLLRSITRSPLRKLRLENLHLITGTWRSLFAFIAEGPQGYDWILVDDLFEGSRLLYFSSEGDGKPKFPSLCGTKGTNGVLRRGEDAKRRVEFHFAAERPFGSPQVYHWHVRRQIEYGPPDGL</sequence>
<accession>A0A9Q8LDA2</accession>
<dbReference type="RefSeq" id="XP_047759746.1">
    <property type="nucleotide sequence ID" value="XM_047906947.1"/>
</dbReference>
<dbReference type="KEGG" id="ffu:CLAFUR5_07799"/>
<gene>
    <name evidence="1" type="ORF">CLAFUR5_07799</name>
</gene>
<evidence type="ECO:0008006" key="3">
    <source>
        <dbReference type="Google" id="ProtNLM"/>
    </source>
</evidence>
<dbReference type="OMA" id="GCETRHL"/>
<dbReference type="AlphaFoldDB" id="A0A9Q8LDA2"/>
<organism evidence="1 2">
    <name type="scientific">Passalora fulva</name>
    <name type="common">Tomato leaf mold</name>
    <name type="synonym">Cladosporium fulvum</name>
    <dbReference type="NCBI Taxonomy" id="5499"/>
    <lineage>
        <taxon>Eukaryota</taxon>
        <taxon>Fungi</taxon>
        <taxon>Dikarya</taxon>
        <taxon>Ascomycota</taxon>
        <taxon>Pezizomycotina</taxon>
        <taxon>Dothideomycetes</taxon>
        <taxon>Dothideomycetidae</taxon>
        <taxon>Mycosphaerellales</taxon>
        <taxon>Mycosphaerellaceae</taxon>
        <taxon>Fulvia</taxon>
    </lineage>
</organism>
<dbReference type="GeneID" id="71987677"/>
<protein>
    <recommendedName>
        <fullName evidence="3">F-box domain-containing protein</fullName>
    </recommendedName>
</protein>
<evidence type="ECO:0000313" key="1">
    <source>
        <dbReference type="EMBL" id="UJO15380.1"/>
    </source>
</evidence>
<dbReference type="EMBL" id="CP090165">
    <property type="protein sequence ID" value="UJO15380.1"/>
    <property type="molecule type" value="Genomic_DNA"/>
</dbReference>
<name>A0A9Q8LDA2_PASFU</name>
<keyword evidence="2" id="KW-1185">Reference proteome</keyword>
<dbReference type="OrthoDB" id="3438345at2759"/>
<evidence type="ECO:0000313" key="2">
    <source>
        <dbReference type="Proteomes" id="UP000756132"/>
    </source>
</evidence>
<reference evidence="1" key="1">
    <citation type="submission" date="2021-12" db="EMBL/GenBank/DDBJ databases">
        <authorList>
            <person name="Zaccaron A."/>
            <person name="Stergiopoulos I."/>
        </authorList>
    </citation>
    <scope>NUCLEOTIDE SEQUENCE</scope>
    <source>
        <strain evidence="1">Race5_Kim</strain>
    </source>
</reference>
<proteinExistence type="predicted"/>
<reference evidence="1" key="2">
    <citation type="journal article" date="2022" name="Microb. Genom.">
        <title>A chromosome-scale genome assembly of the tomato pathogen Cladosporium fulvum reveals a compartmentalized genome architecture and the presence of a dispensable chromosome.</title>
        <authorList>
            <person name="Zaccaron A.Z."/>
            <person name="Chen L.H."/>
            <person name="Samaras A."/>
            <person name="Stergiopoulos I."/>
        </authorList>
    </citation>
    <scope>NUCLEOTIDE SEQUENCE</scope>
    <source>
        <strain evidence="1">Race5_Kim</strain>
    </source>
</reference>
<dbReference type="Proteomes" id="UP000756132">
    <property type="component" value="Chromosome 3"/>
</dbReference>